<name>I7LU46_TETTS</name>
<dbReference type="SUPFAM" id="SSF48403">
    <property type="entry name" value="Ankyrin repeat"/>
    <property type="match status" value="1"/>
</dbReference>
<dbReference type="eggNOG" id="KOG1082">
    <property type="taxonomic scope" value="Eukaryota"/>
</dbReference>
<evidence type="ECO:0000256" key="2">
    <source>
        <dbReference type="SAM" id="MobiDB-lite"/>
    </source>
</evidence>
<dbReference type="SMART" id="SM00248">
    <property type="entry name" value="ANK"/>
    <property type="match status" value="6"/>
</dbReference>
<feature type="repeat" description="ANK" evidence="1">
    <location>
        <begin position="218"/>
        <end position="253"/>
    </location>
</feature>
<feature type="compositionally biased region" description="Basic and acidic residues" evidence="2">
    <location>
        <begin position="336"/>
        <end position="352"/>
    </location>
</feature>
<accession>I7LU46</accession>
<gene>
    <name evidence="4" type="ORF">TTHERM_00375170</name>
</gene>
<evidence type="ECO:0000313" key="5">
    <source>
        <dbReference type="Proteomes" id="UP000009168"/>
    </source>
</evidence>
<dbReference type="InParanoid" id="I7LU46"/>
<feature type="region of interest" description="Disordered" evidence="2">
    <location>
        <begin position="298"/>
        <end position="378"/>
    </location>
</feature>
<dbReference type="RefSeq" id="XP_001009645.1">
    <property type="nucleotide sequence ID" value="XM_001009645.1"/>
</dbReference>
<dbReference type="Pfam" id="PF00023">
    <property type="entry name" value="Ank"/>
    <property type="match status" value="1"/>
</dbReference>
<dbReference type="OMA" id="HMASNIG"/>
<dbReference type="Proteomes" id="UP000009168">
    <property type="component" value="Unassembled WGS sequence"/>
</dbReference>
<sequence length="438" mass="48865">METQDSIFEIVENFNGEGLSKLKEQQSEQDFRSQLTSKNEHGQTVLHVACQLGYTKMIIQILEYLESLSLINEVIDSVDSNHFTPLILVIKSTDDGIPEAVEVLLKFNANPNVQDKDGNTALHYAASMGQEECCEILLNSNKININSQNSFGETPLIQSIIEGQFNIINMLLNHKIDLEIQDKKGRSAIHYAAITKGNSPAYIRCLAEKCDLNKRDQEGNTPLLLAASLSLKKHYRAIELLINLNVDLTAKNKQNKLAQNYVEQLDLEDKKTEYYSILRSAFKKKGIILLEEGTNEKREAHKKYQMEQEINVSSDEKSSKKGGCCSTGSCSSASNSEDKQVDDQKNLSEKQNKKSGCCSDSSSCCGDGNSTKKEKNSCCSDNGNSSCNTQKQQKSEGNIQTAASKKGYDFQEKLIIAALVPLNIVFFYLLFQVFMQSK</sequence>
<keyword evidence="3" id="KW-1133">Transmembrane helix</keyword>
<dbReference type="STRING" id="312017.I7LU46"/>
<dbReference type="InterPro" id="IPR036770">
    <property type="entry name" value="Ankyrin_rpt-contain_sf"/>
</dbReference>
<keyword evidence="5" id="KW-1185">Reference proteome</keyword>
<dbReference type="KEGG" id="tet:TTHERM_00375170"/>
<keyword evidence="1" id="KW-0040">ANK repeat</keyword>
<feature type="repeat" description="ANK" evidence="1">
    <location>
        <begin position="117"/>
        <end position="150"/>
    </location>
</feature>
<dbReference type="Gene3D" id="1.25.40.20">
    <property type="entry name" value="Ankyrin repeat-containing domain"/>
    <property type="match status" value="3"/>
</dbReference>
<dbReference type="PROSITE" id="PS50088">
    <property type="entry name" value="ANK_REPEAT"/>
    <property type="match status" value="3"/>
</dbReference>
<feature type="repeat" description="ANK" evidence="1">
    <location>
        <begin position="151"/>
        <end position="183"/>
    </location>
</feature>
<dbReference type="EMBL" id="GG662821">
    <property type="protein sequence ID" value="EAR89400.1"/>
    <property type="molecule type" value="Genomic_DNA"/>
</dbReference>
<keyword evidence="3" id="KW-0812">Transmembrane</keyword>
<dbReference type="HOGENOM" id="CLU_626281_0_0_1"/>
<dbReference type="GeneID" id="7838493"/>
<evidence type="ECO:0000256" key="3">
    <source>
        <dbReference type="SAM" id="Phobius"/>
    </source>
</evidence>
<dbReference type="PANTHER" id="PTHR24184:SF11">
    <property type="entry name" value="ANKYRIN REPEAT AND SOCS BOX CONTAINING 3"/>
    <property type="match status" value="1"/>
</dbReference>
<dbReference type="PROSITE" id="PS50297">
    <property type="entry name" value="ANK_REP_REGION"/>
    <property type="match status" value="1"/>
</dbReference>
<organism evidence="4 5">
    <name type="scientific">Tetrahymena thermophila (strain SB210)</name>
    <dbReference type="NCBI Taxonomy" id="312017"/>
    <lineage>
        <taxon>Eukaryota</taxon>
        <taxon>Sar</taxon>
        <taxon>Alveolata</taxon>
        <taxon>Ciliophora</taxon>
        <taxon>Intramacronucleata</taxon>
        <taxon>Oligohymenophorea</taxon>
        <taxon>Hymenostomatida</taxon>
        <taxon>Tetrahymenina</taxon>
        <taxon>Tetrahymenidae</taxon>
        <taxon>Tetrahymena</taxon>
    </lineage>
</organism>
<evidence type="ECO:0000313" key="4">
    <source>
        <dbReference type="EMBL" id="EAR89400.1"/>
    </source>
</evidence>
<dbReference type="PANTHER" id="PTHR24184">
    <property type="entry name" value="SI:CH211-189E2.2"/>
    <property type="match status" value="1"/>
</dbReference>
<dbReference type="InterPro" id="IPR002110">
    <property type="entry name" value="Ankyrin_rpt"/>
</dbReference>
<evidence type="ECO:0000256" key="1">
    <source>
        <dbReference type="PROSITE-ProRule" id="PRU00023"/>
    </source>
</evidence>
<feature type="compositionally biased region" description="Low complexity" evidence="2">
    <location>
        <begin position="321"/>
        <end position="335"/>
    </location>
</feature>
<dbReference type="Pfam" id="PF12796">
    <property type="entry name" value="Ank_2"/>
    <property type="match status" value="1"/>
</dbReference>
<feature type="compositionally biased region" description="Low complexity" evidence="2">
    <location>
        <begin position="354"/>
        <end position="369"/>
    </location>
</feature>
<protein>
    <submittedName>
        <fullName evidence="4">Ankyrin domain protein</fullName>
    </submittedName>
</protein>
<dbReference type="OrthoDB" id="292939at2759"/>
<dbReference type="AlphaFoldDB" id="I7LU46"/>
<reference evidence="5" key="1">
    <citation type="journal article" date="2006" name="PLoS Biol.">
        <title>Macronuclear genome sequence of the ciliate Tetrahymena thermophila, a model eukaryote.</title>
        <authorList>
            <person name="Eisen J.A."/>
            <person name="Coyne R.S."/>
            <person name="Wu M."/>
            <person name="Wu D."/>
            <person name="Thiagarajan M."/>
            <person name="Wortman J.R."/>
            <person name="Badger J.H."/>
            <person name="Ren Q."/>
            <person name="Amedeo P."/>
            <person name="Jones K.M."/>
            <person name="Tallon L.J."/>
            <person name="Delcher A.L."/>
            <person name="Salzberg S.L."/>
            <person name="Silva J.C."/>
            <person name="Haas B.J."/>
            <person name="Majoros W.H."/>
            <person name="Farzad M."/>
            <person name="Carlton J.M."/>
            <person name="Smith R.K. Jr."/>
            <person name="Garg J."/>
            <person name="Pearlman R.E."/>
            <person name="Karrer K.M."/>
            <person name="Sun L."/>
            <person name="Manning G."/>
            <person name="Elde N.C."/>
            <person name="Turkewitz A.P."/>
            <person name="Asai D.J."/>
            <person name="Wilkes D.E."/>
            <person name="Wang Y."/>
            <person name="Cai H."/>
            <person name="Collins K."/>
            <person name="Stewart B.A."/>
            <person name="Lee S.R."/>
            <person name="Wilamowska K."/>
            <person name="Weinberg Z."/>
            <person name="Ruzzo W.L."/>
            <person name="Wloga D."/>
            <person name="Gaertig J."/>
            <person name="Frankel J."/>
            <person name="Tsao C.-C."/>
            <person name="Gorovsky M.A."/>
            <person name="Keeling P.J."/>
            <person name="Waller R.F."/>
            <person name="Patron N.J."/>
            <person name="Cherry J.M."/>
            <person name="Stover N.A."/>
            <person name="Krieger C.J."/>
            <person name="del Toro C."/>
            <person name="Ryder H.F."/>
            <person name="Williamson S.C."/>
            <person name="Barbeau R.A."/>
            <person name="Hamilton E.P."/>
            <person name="Orias E."/>
        </authorList>
    </citation>
    <scope>NUCLEOTIDE SEQUENCE [LARGE SCALE GENOMIC DNA]</scope>
    <source>
        <strain evidence="5">SB210</strain>
    </source>
</reference>
<keyword evidence="3" id="KW-0472">Membrane</keyword>
<proteinExistence type="predicted"/>
<feature type="transmembrane region" description="Helical" evidence="3">
    <location>
        <begin position="414"/>
        <end position="435"/>
    </location>
</feature>